<keyword evidence="2" id="KW-0812">Transmembrane</keyword>
<feature type="region of interest" description="Disordered" evidence="1">
    <location>
        <begin position="264"/>
        <end position="312"/>
    </location>
</feature>
<feature type="compositionally biased region" description="Basic and acidic residues" evidence="1">
    <location>
        <begin position="389"/>
        <end position="398"/>
    </location>
</feature>
<dbReference type="Proteomes" id="UP001595990">
    <property type="component" value="Unassembled WGS sequence"/>
</dbReference>
<keyword evidence="4" id="KW-1185">Reference proteome</keyword>
<dbReference type="RefSeq" id="WP_417922475.1">
    <property type="nucleotide sequence ID" value="NZ_JBHSFS010000002.1"/>
</dbReference>
<accession>A0ABV9BEV9</accession>
<evidence type="ECO:0000313" key="4">
    <source>
        <dbReference type="Proteomes" id="UP001595990"/>
    </source>
</evidence>
<name>A0ABV9BEV9_9ACTN</name>
<reference evidence="4" key="1">
    <citation type="journal article" date="2019" name="Int. J. Syst. Evol. Microbiol.">
        <title>The Global Catalogue of Microorganisms (GCM) 10K type strain sequencing project: providing services to taxonomists for standard genome sequencing and annotation.</title>
        <authorList>
            <consortium name="The Broad Institute Genomics Platform"/>
            <consortium name="The Broad Institute Genome Sequencing Center for Infectious Disease"/>
            <person name="Wu L."/>
            <person name="Ma J."/>
        </authorList>
    </citation>
    <scope>NUCLEOTIDE SEQUENCE [LARGE SCALE GENOMIC DNA]</scope>
    <source>
        <strain evidence="4">CECT 8064</strain>
    </source>
</reference>
<organism evidence="3 4">
    <name type="scientific">Streptomyces ehimensis</name>
    <dbReference type="NCBI Taxonomy" id="68195"/>
    <lineage>
        <taxon>Bacteria</taxon>
        <taxon>Bacillati</taxon>
        <taxon>Actinomycetota</taxon>
        <taxon>Actinomycetes</taxon>
        <taxon>Kitasatosporales</taxon>
        <taxon>Streptomycetaceae</taxon>
        <taxon>Streptomyces</taxon>
    </lineage>
</organism>
<keyword evidence="2" id="KW-1133">Transmembrane helix</keyword>
<dbReference type="EMBL" id="JBHSFS010000002">
    <property type="protein sequence ID" value="MFC4512557.1"/>
    <property type="molecule type" value="Genomic_DNA"/>
</dbReference>
<feature type="region of interest" description="Disordered" evidence="1">
    <location>
        <begin position="381"/>
        <end position="433"/>
    </location>
</feature>
<feature type="compositionally biased region" description="Basic and acidic residues" evidence="1">
    <location>
        <begin position="423"/>
        <end position="433"/>
    </location>
</feature>
<evidence type="ECO:0000256" key="1">
    <source>
        <dbReference type="SAM" id="MobiDB-lite"/>
    </source>
</evidence>
<keyword evidence="2" id="KW-0472">Membrane</keyword>
<feature type="compositionally biased region" description="Basic and acidic residues" evidence="1">
    <location>
        <begin position="293"/>
        <end position="310"/>
    </location>
</feature>
<comment type="caution">
    <text evidence="3">The sequence shown here is derived from an EMBL/GenBank/DDBJ whole genome shotgun (WGS) entry which is preliminary data.</text>
</comment>
<feature type="compositionally biased region" description="Low complexity" evidence="1">
    <location>
        <begin position="107"/>
        <end position="116"/>
    </location>
</feature>
<evidence type="ECO:0000256" key="2">
    <source>
        <dbReference type="SAM" id="Phobius"/>
    </source>
</evidence>
<evidence type="ECO:0000313" key="3">
    <source>
        <dbReference type="EMBL" id="MFC4512557.1"/>
    </source>
</evidence>
<proteinExistence type="predicted"/>
<feature type="transmembrane region" description="Helical" evidence="2">
    <location>
        <begin position="194"/>
        <end position="212"/>
    </location>
</feature>
<sequence length="433" mass="46914">MINVTTYVEADGSVDDVEARARLVLAEAQAEAIRTRAQGEAEAARITAAAEAERTRKETEAEAERNRIANERAAMRLEKEQADHKAHVAEKAARAAKAKAEEEKAENAAAEEAQQAADREAEQQRSEAWWKWGARGIYAVCLVIAAPVQFLDFWDERRPFLVAAPAMLEGIALVLAAGAAWAVAHRRDVMPYRLGILIGAAVAATINLRGGFTNPAIGLNAGMVGAIASLIGPVVLMIYEHGIAQKADGIPSWRERRAAERAAAAEAEARKKAREEKKAAEAKAATEKAAAQKRADEEQKRRDEDRRSSHSDVWTVADAMRSARGSAVVTEQIWADAWYRVTGCKAVGITPEIEAKSRAAQARMQTVSKMPVIGDFSLVESHRPLHGKRGPDAPDGRRANGGTPPRRRPGDSPSPSPIARTQARLERTADKKG</sequence>
<feature type="transmembrane region" description="Helical" evidence="2">
    <location>
        <begin position="218"/>
        <end position="239"/>
    </location>
</feature>
<feature type="transmembrane region" description="Helical" evidence="2">
    <location>
        <begin position="160"/>
        <end position="182"/>
    </location>
</feature>
<feature type="transmembrane region" description="Helical" evidence="2">
    <location>
        <begin position="132"/>
        <end position="154"/>
    </location>
</feature>
<gene>
    <name evidence="3" type="ORF">ACFPEN_06380</name>
</gene>
<feature type="compositionally biased region" description="Basic and acidic residues" evidence="1">
    <location>
        <begin position="96"/>
        <end position="106"/>
    </location>
</feature>
<feature type="region of interest" description="Disordered" evidence="1">
    <location>
        <begin position="96"/>
        <end position="120"/>
    </location>
</feature>
<feature type="compositionally biased region" description="Basic and acidic residues" evidence="1">
    <location>
        <begin position="267"/>
        <end position="286"/>
    </location>
</feature>
<protein>
    <submittedName>
        <fullName evidence="3">Uncharacterized protein</fullName>
    </submittedName>
</protein>